<feature type="domain" description="DUF7064" evidence="2">
    <location>
        <begin position="319"/>
        <end position="441"/>
    </location>
</feature>
<gene>
    <name evidence="3" type="ORF">KUTeg_007160</name>
</gene>
<name>A0ABQ9FFG4_TEGGR</name>
<evidence type="ECO:0000256" key="1">
    <source>
        <dbReference type="SAM" id="MobiDB-lite"/>
    </source>
</evidence>
<evidence type="ECO:0000313" key="4">
    <source>
        <dbReference type="Proteomes" id="UP001217089"/>
    </source>
</evidence>
<proteinExistence type="predicted"/>
<dbReference type="Proteomes" id="UP001217089">
    <property type="component" value="Unassembled WGS sequence"/>
</dbReference>
<sequence>MLIIIQTSVRDLSLYAVQHIPSRLRKDKIFWDRADPLCIKGGPTETMIVYLVSAISAAVVLKWFLQPDPSPKAGIYNQKNKWFFLKYAFFRFILWHRKRQNQKMKSVSSGENAGYGMRSRSSPEDMDKLQELPTDQPKAVDAVYFNGGNKDGQYIMAATARRQNNVVQTILYLRLPGIGMLQMPSLPDTKLRGSPEGKYAAGGLVIESGEPMKTWKISYTGKMRNVTTDKEVDVEFTLNWLAFTKYFDFDTDLHPAAMADAICREKWSRKYFDGLKRAHQTHYEQFGQIIGKIKISGVNEPVYLDVDGVRDHSYGNIRDWKDLHRYAIQYATLSDRTAVCVGVICMPVTMSRLLIGYVIHPGGQMDTVSWSDFELYNYGEDGNPPDVMSLKFIAGGKNYNMTCKVVESRIFYIGEGRDAKIHERFCTFNINGMDGWGISELDYRYVNRLSKW</sequence>
<organism evidence="3 4">
    <name type="scientific">Tegillarca granosa</name>
    <name type="common">Malaysian cockle</name>
    <name type="synonym">Anadara granosa</name>
    <dbReference type="NCBI Taxonomy" id="220873"/>
    <lineage>
        <taxon>Eukaryota</taxon>
        <taxon>Metazoa</taxon>
        <taxon>Spiralia</taxon>
        <taxon>Lophotrochozoa</taxon>
        <taxon>Mollusca</taxon>
        <taxon>Bivalvia</taxon>
        <taxon>Autobranchia</taxon>
        <taxon>Pteriomorphia</taxon>
        <taxon>Arcoida</taxon>
        <taxon>Arcoidea</taxon>
        <taxon>Arcidae</taxon>
        <taxon>Tegillarca</taxon>
    </lineage>
</organism>
<dbReference type="Pfam" id="PF23212">
    <property type="entry name" value="DUF7064"/>
    <property type="match status" value="1"/>
</dbReference>
<keyword evidence="4" id="KW-1185">Reference proteome</keyword>
<accession>A0ABQ9FFG4</accession>
<feature type="region of interest" description="Disordered" evidence="1">
    <location>
        <begin position="105"/>
        <end position="129"/>
    </location>
</feature>
<protein>
    <recommendedName>
        <fullName evidence="2">DUF7064 domain-containing protein</fullName>
    </recommendedName>
</protein>
<reference evidence="3 4" key="1">
    <citation type="submission" date="2022-12" db="EMBL/GenBank/DDBJ databases">
        <title>Chromosome-level genome of Tegillarca granosa.</title>
        <authorList>
            <person name="Kim J."/>
        </authorList>
    </citation>
    <scope>NUCLEOTIDE SEQUENCE [LARGE SCALE GENOMIC DNA]</scope>
    <source>
        <strain evidence="3">Teg-2019</strain>
        <tissue evidence="3">Adductor muscle</tissue>
    </source>
</reference>
<comment type="caution">
    <text evidence="3">The sequence shown here is derived from an EMBL/GenBank/DDBJ whole genome shotgun (WGS) entry which is preliminary data.</text>
</comment>
<dbReference type="PANTHER" id="PTHR34717">
    <property type="entry name" value="EG:BACR7A4.20 PROTEIN"/>
    <property type="match status" value="1"/>
</dbReference>
<evidence type="ECO:0000313" key="3">
    <source>
        <dbReference type="EMBL" id="KAJ8315010.1"/>
    </source>
</evidence>
<dbReference type="EMBL" id="JARBDR010000337">
    <property type="protein sequence ID" value="KAJ8315010.1"/>
    <property type="molecule type" value="Genomic_DNA"/>
</dbReference>
<evidence type="ECO:0000259" key="2">
    <source>
        <dbReference type="Pfam" id="PF23212"/>
    </source>
</evidence>
<dbReference type="PANTHER" id="PTHR34717:SF1">
    <property type="entry name" value="EG:BACR7A4.20 PROTEIN"/>
    <property type="match status" value="1"/>
</dbReference>
<dbReference type="InterPro" id="IPR055492">
    <property type="entry name" value="DUF7064"/>
</dbReference>